<dbReference type="GeneID" id="104759698"/>
<reference evidence="3" key="2">
    <citation type="submission" date="2025-08" db="UniProtKB">
        <authorList>
            <consortium name="RefSeq"/>
        </authorList>
    </citation>
    <scope>IDENTIFICATION</scope>
    <source>
        <tissue evidence="3">Leaf</tissue>
    </source>
</reference>
<dbReference type="Proteomes" id="UP000694864">
    <property type="component" value="Chromosome 17"/>
</dbReference>
<dbReference type="PANTHER" id="PTHR33116">
    <property type="entry name" value="REVERSE TRANSCRIPTASE ZINC-BINDING DOMAIN-CONTAINING PROTEIN-RELATED-RELATED"/>
    <property type="match status" value="1"/>
</dbReference>
<name>A0ABM0X583_CAMSA</name>
<evidence type="ECO:0000313" key="2">
    <source>
        <dbReference type="Proteomes" id="UP000694864"/>
    </source>
</evidence>
<evidence type="ECO:0000313" key="3">
    <source>
        <dbReference type="RefSeq" id="XP_010480899.1"/>
    </source>
</evidence>
<dbReference type="InterPro" id="IPR026960">
    <property type="entry name" value="RVT-Znf"/>
</dbReference>
<organism evidence="2 3">
    <name type="scientific">Camelina sativa</name>
    <name type="common">False flax</name>
    <name type="synonym">Myagrum sativum</name>
    <dbReference type="NCBI Taxonomy" id="90675"/>
    <lineage>
        <taxon>Eukaryota</taxon>
        <taxon>Viridiplantae</taxon>
        <taxon>Streptophyta</taxon>
        <taxon>Embryophyta</taxon>
        <taxon>Tracheophyta</taxon>
        <taxon>Spermatophyta</taxon>
        <taxon>Magnoliopsida</taxon>
        <taxon>eudicotyledons</taxon>
        <taxon>Gunneridae</taxon>
        <taxon>Pentapetalae</taxon>
        <taxon>rosids</taxon>
        <taxon>malvids</taxon>
        <taxon>Brassicales</taxon>
        <taxon>Brassicaceae</taxon>
        <taxon>Camelineae</taxon>
        <taxon>Camelina</taxon>
    </lineage>
</organism>
<feature type="domain" description="Reverse transcriptase zinc-binding" evidence="1">
    <location>
        <begin position="29"/>
        <end position="113"/>
    </location>
</feature>
<gene>
    <name evidence="3" type="primary">LOC104759698</name>
</gene>
<keyword evidence="2" id="KW-1185">Reference proteome</keyword>
<accession>A0ABM0X583</accession>
<protein>
    <submittedName>
        <fullName evidence="3">Uncharacterized protein LOC104759698</fullName>
    </submittedName>
</protein>
<reference evidence="2" key="1">
    <citation type="journal article" date="2014" name="Nat. Commun.">
        <title>The emerging biofuel crop Camelina sativa retains a highly undifferentiated hexaploid genome structure.</title>
        <authorList>
            <person name="Kagale S."/>
            <person name="Koh C."/>
            <person name="Nixon J."/>
            <person name="Bollina V."/>
            <person name="Clarke W.E."/>
            <person name="Tuteja R."/>
            <person name="Spillane C."/>
            <person name="Robinson S.J."/>
            <person name="Links M.G."/>
            <person name="Clarke C."/>
            <person name="Higgins E.E."/>
            <person name="Huebert T."/>
            <person name="Sharpe A.G."/>
            <person name="Parkin I.A."/>
        </authorList>
    </citation>
    <scope>NUCLEOTIDE SEQUENCE [LARGE SCALE GENOMIC DNA]</scope>
    <source>
        <strain evidence="2">cv. DH55</strain>
    </source>
</reference>
<sequence>MNYSWKQKLVETESDNYSWVVENSDCRGFSSSRTWDALRPREDEKSWASSVWFKGAVPKHAFNMWVSNSNRLPTRQRLVAWGVINSADCCICSAMPETRDHVLLTCDFASAIWSKVLNRLSPSHRQICTWSELLSWMRQSTEQAPSLLRKVAAQASVYHIWRQRNNVLHNNLRIPPSAIFKIIDREIRNTITGRRLRRRWQPLTLLWIR</sequence>
<dbReference type="RefSeq" id="XP_010480899.1">
    <property type="nucleotide sequence ID" value="XM_010482597.1"/>
</dbReference>
<dbReference type="Pfam" id="PF13966">
    <property type="entry name" value="zf-RVT"/>
    <property type="match status" value="1"/>
</dbReference>
<dbReference type="PANTHER" id="PTHR33116:SF76">
    <property type="entry name" value="DUF4283 DOMAIN-CONTAINING PROTEIN"/>
    <property type="match status" value="1"/>
</dbReference>
<evidence type="ECO:0000259" key="1">
    <source>
        <dbReference type="Pfam" id="PF13966"/>
    </source>
</evidence>
<proteinExistence type="predicted"/>